<evidence type="ECO:0000313" key="2">
    <source>
        <dbReference type="Proteomes" id="UP001324380"/>
    </source>
</evidence>
<dbReference type="EMBL" id="CP139558">
    <property type="protein sequence ID" value="WPU93585.1"/>
    <property type="molecule type" value="Genomic_DNA"/>
</dbReference>
<accession>A0ABZ0TK92</accession>
<dbReference type="InterPro" id="IPR007344">
    <property type="entry name" value="GrpB/CoaE"/>
</dbReference>
<protein>
    <submittedName>
        <fullName evidence="1">GrpB family protein</fullName>
    </submittedName>
</protein>
<organism evidence="1 2">
    <name type="scientific">Mucilaginibacter sabulilitoris</name>
    <dbReference type="NCBI Taxonomy" id="1173583"/>
    <lineage>
        <taxon>Bacteria</taxon>
        <taxon>Pseudomonadati</taxon>
        <taxon>Bacteroidota</taxon>
        <taxon>Sphingobacteriia</taxon>
        <taxon>Sphingobacteriales</taxon>
        <taxon>Sphingobacteriaceae</taxon>
        <taxon>Mucilaginibacter</taxon>
    </lineage>
</organism>
<dbReference type="RefSeq" id="WP_321562719.1">
    <property type="nucleotide sequence ID" value="NZ_CP139558.1"/>
</dbReference>
<sequence>MQDRFEIVEYNPDWRLCFLAEQEIIKNYPFEAVAIEHVGSTAIPGQWAKPIIDIFIAVPVVKAVSYYESFLLKPDYSFVATGMPGRLLFAKHTNGIWTHNLHILPYSESFYSRNEFLFLDYLKSHHDLIIRYGKLKEELIGNQDLSIEGYTRLKTDFIQEVVDLARQERGLPWENVWEE</sequence>
<dbReference type="Pfam" id="PF04229">
    <property type="entry name" value="GrpB"/>
    <property type="match status" value="1"/>
</dbReference>
<gene>
    <name evidence="1" type="ORF">SNE25_30160</name>
</gene>
<dbReference type="PANTHER" id="PTHR34822:SF1">
    <property type="entry name" value="GRPB FAMILY PROTEIN"/>
    <property type="match status" value="1"/>
</dbReference>
<dbReference type="Gene3D" id="3.30.460.10">
    <property type="entry name" value="Beta Polymerase, domain 2"/>
    <property type="match status" value="1"/>
</dbReference>
<evidence type="ECO:0000313" key="1">
    <source>
        <dbReference type="EMBL" id="WPU93585.1"/>
    </source>
</evidence>
<dbReference type="InterPro" id="IPR043519">
    <property type="entry name" value="NT_sf"/>
</dbReference>
<keyword evidence="2" id="KW-1185">Reference proteome</keyword>
<dbReference type="SUPFAM" id="SSF81301">
    <property type="entry name" value="Nucleotidyltransferase"/>
    <property type="match status" value="1"/>
</dbReference>
<reference evidence="1 2" key="1">
    <citation type="submission" date="2023-11" db="EMBL/GenBank/DDBJ databases">
        <title>Analysis of the Genomes of Mucilaginibacter gossypii cycad 4 and M. sabulilitoris SNA2: microbes with the potential for plant growth promotion.</title>
        <authorList>
            <person name="Hirsch A.M."/>
            <person name="Humm E."/>
            <person name="Rubbi M."/>
            <person name="Del Vecchio G."/>
            <person name="Ha S.M."/>
            <person name="Pellegrini M."/>
            <person name="Gunsalus R.P."/>
        </authorList>
    </citation>
    <scope>NUCLEOTIDE SEQUENCE [LARGE SCALE GENOMIC DNA]</scope>
    <source>
        <strain evidence="1 2">SNA2</strain>
    </source>
</reference>
<name>A0ABZ0TK92_9SPHI</name>
<dbReference type="Proteomes" id="UP001324380">
    <property type="component" value="Chromosome"/>
</dbReference>
<proteinExistence type="predicted"/>
<dbReference type="PANTHER" id="PTHR34822">
    <property type="entry name" value="GRPB DOMAIN PROTEIN (AFU_ORTHOLOGUE AFUA_1G01530)"/>
    <property type="match status" value="1"/>
</dbReference>